<dbReference type="Gene3D" id="3.40.50.2300">
    <property type="match status" value="1"/>
</dbReference>
<dbReference type="Proteomes" id="UP001183127">
    <property type="component" value="Chromosome"/>
</dbReference>
<keyword evidence="3" id="KW-1185">Reference proteome</keyword>
<protein>
    <recommendedName>
        <fullName evidence="4">Response regulator</fullName>
    </recommendedName>
</protein>
<keyword evidence="1" id="KW-0472">Membrane</keyword>
<dbReference type="SUPFAM" id="SSF52172">
    <property type="entry name" value="CheY-like"/>
    <property type="match status" value="1"/>
</dbReference>
<proteinExistence type="predicted"/>
<gene>
    <name evidence="2" type="ORF">RAH46_19880</name>
</gene>
<reference evidence="2 3" key="1">
    <citation type="submission" date="2023-08" db="EMBL/GenBank/DDBJ databases">
        <title>Complete Genome Sequence of Pseudomonas entomophila TVIN A01.</title>
        <authorList>
            <person name="Shelke T."/>
            <person name="Mahar N.S."/>
            <person name="Gupta I."/>
            <person name="Gupta V."/>
        </authorList>
    </citation>
    <scope>NUCLEOTIDE SEQUENCE [LARGE SCALE GENOMIC DNA]</scope>
    <source>
        <strain evidence="2 3">TVIN-A01</strain>
    </source>
</reference>
<organism evidence="2 3">
    <name type="scientific">Pseudomonas entomophila</name>
    <dbReference type="NCBI Taxonomy" id="312306"/>
    <lineage>
        <taxon>Bacteria</taxon>
        <taxon>Pseudomonadati</taxon>
        <taxon>Pseudomonadota</taxon>
        <taxon>Gammaproteobacteria</taxon>
        <taxon>Pseudomonadales</taxon>
        <taxon>Pseudomonadaceae</taxon>
        <taxon>Pseudomonas</taxon>
    </lineage>
</organism>
<dbReference type="InterPro" id="IPR011006">
    <property type="entry name" value="CheY-like_superfamily"/>
</dbReference>
<evidence type="ECO:0000313" key="2">
    <source>
        <dbReference type="EMBL" id="WMW04583.1"/>
    </source>
</evidence>
<feature type="transmembrane region" description="Helical" evidence="1">
    <location>
        <begin position="20"/>
        <end position="38"/>
    </location>
</feature>
<evidence type="ECO:0000313" key="3">
    <source>
        <dbReference type="Proteomes" id="UP001183127"/>
    </source>
</evidence>
<evidence type="ECO:0008006" key="4">
    <source>
        <dbReference type="Google" id="ProtNLM"/>
    </source>
</evidence>
<accession>A0ABY9QKK7</accession>
<keyword evidence="1" id="KW-1133">Transmembrane helix</keyword>
<dbReference type="GeneID" id="32805006"/>
<dbReference type="EMBL" id="CP132921">
    <property type="protein sequence ID" value="WMW04583.1"/>
    <property type="molecule type" value="Genomic_DNA"/>
</dbReference>
<sequence length="255" mass="28363">MEYISGVVSWFESASGLANFFGIAVPVTGVVIALLKWISSKKATRMSLPEVVEKISKSPNKIDAKALGRVAFVDDEISDFPITELKKAGYQISTYKQVSLSDVAILATYDVIFLDIKGIVKDDPEEGGLKLLSSLRKLNPNQKICAVSNKQYDVLATKFFEQADDVAKKPMTAQKCSDLIDQFFIEKFSVDRIEQVMVAESNALDKAKRNEYLDSLGVLVENQDDPRKALKLDSAVFPKLFEATVDLVRIYRHVA</sequence>
<evidence type="ECO:0000256" key="1">
    <source>
        <dbReference type="SAM" id="Phobius"/>
    </source>
</evidence>
<name>A0ABY9QKK7_9PSED</name>
<keyword evidence="1" id="KW-0812">Transmembrane</keyword>
<dbReference type="RefSeq" id="WP_011533023.1">
    <property type="nucleotide sequence ID" value="NZ_CP132921.1"/>
</dbReference>